<sequence>MMQIVTSESQFDQIYQSLCKDDRFCIDLRGQFERILKVEQERHRVYNDFANFLRGLAKEPFQDSLSLIELFDELAKDIQEVNLKYMKNQNQDSDKGFINLLKCKIIPSLIDGQKQVEIQKKALAELREKATKLKKLEQKKEDLMMKNDDKLLGIEKQLQEAKREKLEKGQTFNFTYQNYVEDKNDELKGLFKHFFNRLLVISTAGLENYSVAINKVHTTDEKKEIEFILGELGIIKKKRR</sequence>
<dbReference type="EMBL" id="CAJJDM010000066">
    <property type="protein sequence ID" value="CAD8080631.1"/>
    <property type="molecule type" value="Genomic_DNA"/>
</dbReference>
<dbReference type="Proteomes" id="UP000688137">
    <property type="component" value="Unassembled WGS sequence"/>
</dbReference>
<evidence type="ECO:0000313" key="2">
    <source>
        <dbReference type="EMBL" id="CAD8080631.1"/>
    </source>
</evidence>
<feature type="coiled-coil region" evidence="1">
    <location>
        <begin position="109"/>
        <end position="164"/>
    </location>
</feature>
<evidence type="ECO:0000256" key="1">
    <source>
        <dbReference type="SAM" id="Coils"/>
    </source>
</evidence>
<protein>
    <submittedName>
        <fullName evidence="2">Uncharacterized protein</fullName>
    </submittedName>
</protein>
<keyword evidence="3" id="KW-1185">Reference proteome</keyword>
<organism evidence="2 3">
    <name type="scientific">Paramecium primaurelia</name>
    <dbReference type="NCBI Taxonomy" id="5886"/>
    <lineage>
        <taxon>Eukaryota</taxon>
        <taxon>Sar</taxon>
        <taxon>Alveolata</taxon>
        <taxon>Ciliophora</taxon>
        <taxon>Intramacronucleata</taxon>
        <taxon>Oligohymenophorea</taxon>
        <taxon>Peniculida</taxon>
        <taxon>Parameciidae</taxon>
        <taxon>Paramecium</taxon>
    </lineage>
</organism>
<proteinExistence type="predicted"/>
<dbReference type="AlphaFoldDB" id="A0A8S1MQ79"/>
<name>A0A8S1MQ79_PARPR</name>
<gene>
    <name evidence="2" type="ORF">PPRIM_AZ9-3.1.T0640058</name>
</gene>
<accession>A0A8S1MQ79</accession>
<evidence type="ECO:0000313" key="3">
    <source>
        <dbReference type="Proteomes" id="UP000688137"/>
    </source>
</evidence>
<reference evidence="2" key="1">
    <citation type="submission" date="2021-01" db="EMBL/GenBank/DDBJ databases">
        <authorList>
            <consortium name="Genoscope - CEA"/>
            <person name="William W."/>
        </authorList>
    </citation>
    <scope>NUCLEOTIDE SEQUENCE</scope>
</reference>
<keyword evidence="1" id="KW-0175">Coiled coil</keyword>
<comment type="caution">
    <text evidence="2">The sequence shown here is derived from an EMBL/GenBank/DDBJ whole genome shotgun (WGS) entry which is preliminary data.</text>
</comment>